<feature type="transmembrane region" description="Helical" evidence="7">
    <location>
        <begin position="175"/>
        <end position="196"/>
    </location>
</feature>
<evidence type="ECO:0000256" key="6">
    <source>
        <dbReference type="PROSITE-ProRule" id="PRU00192"/>
    </source>
</evidence>
<dbReference type="Pfam" id="PF00018">
    <property type="entry name" value="SH3_1"/>
    <property type="match status" value="1"/>
</dbReference>
<keyword evidence="5 7" id="KW-0472">Membrane</keyword>
<dbReference type="Gene3D" id="2.30.30.40">
    <property type="entry name" value="SH3 Domains"/>
    <property type="match status" value="1"/>
</dbReference>
<keyword evidence="3 7" id="KW-0812">Transmembrane</keyword>
<feature type="transmembrane region" description="Helical" evidence="7">
    <location>
        <begin position="487"/>
        <end position="506"/>
    </location>
</feature>
<dbReference type="PANTHER" id="PTHR21041">
    <property type="entry name" value="DENDRITIC CELL-SPECIFIC TRANSMEMBRANE PROTEIN"/>
    <property type="match status" value="1"/>
</dbReference>
<evidence type="ECO:0000256" key="7">
    <source>
        <dbReference type="SAM" id="Phobius"/>
    </source>
</evidence>
<keyword evidence="2 6" id="KW-0728">SH3 domain</keyword>
<dbReference type="SMART" id="SM00326">
    <property type="entry name" value="SH3"/>
    <property type="match status" value="1"/>
</dbReference>
<dbReference type="Pfam" id="PF07782">
    <property type="entry name" value="DC_STAMP"/>
    <property type="match status" value="1"/>
</dbReference>
<comment type="subcellular location">
    <subcellularLocation>
        <location evidence="1">Membrane</location>
        <topology evidence="1">Multi-pass membrane protein</topology>
    </subcellularLocation>
</comment>
<name>A0AAN8K6F5_PATCE</name>
<feature type="transmembrane region" description="Helical" evidence="7">
    <location>
        <begin position="149"/>
        <end position="169"/>
    </location>
</feature>
<dbReference type="AlphaFoldDB" id="A0AAN8K6F5"/>
<dbReference type="Pfam" id="PF26037">
    <property type="entry name" value="zf-RING_DCST1_C"/>
    <property type="match status" value="1"/>
</dbReference>
<evidence type="ECO:0000256" key="4">
    <source>
        <dbReference type="ARBA" id="ARBA00022989"/>
    </source>
</evidence>
<evidence type="ECO:0000256" key="1">
    <source>
        <dbReference type="ARBA" id="ARBA00004141"/>
    </source>
</evidence>
<comment type="caution">
    <text evidence="9">The sequence shown here is derived from an EMBL/GenBank/DDBJ whole genome shotgun (WGS) entry which is preliminary data.</text>
</comment>
<evidence type="ECO:0000256" key="2">
    <source>
        <dbReference type="ARBA" id="ARBA00022443"/>
    </source>
</evidence>
<dbReference type="InterPro" id="IPR001452">
    <property type="entry name" value="SH3_domain"/>
</dbReference>
<sequence>MYLAIYDYETQNIGDIALTKGDQIDRVKDVGCGWMIGHNITTNMTGHFPAAYIQPSSEWKRRLTSITSRKKNTPKNETTAQLTKRNIPVNLNEKNTLEPIKDPMLKSPEKDNLKGRSDTKLDKDKLHPLEIFRKKFTPQDKIKRRRLKVALGFGTGLLLGTVLFFALFYSFHYTLLVSGIITGISTLLLCVGLAFSSRCRCIILLVLPSLATGKGRVAFLSLITGFLLMGPVMNITQNANEVAASMACITELAYNQSQVLQDALKKPLEEVEEQVKEGVDFVKDYASRLNREFTKARNAFSSAESTVTDAINGFERKCVSSVNSGLNECLRGSEKLKQDCHRSLDPIKMATNEIDKVINSVKDFFQGRRRRDVFSTHGYLGLNRTKRQSGGIGRVCDIFFAGDQICSALKTINVCSIVSFPKDVFSGAFGIFNGIFNAYAKLLEVDFESSGNIDSEANASQSAAQIISNIRSELKSKIDIATYYIDILNRVVSLSVILLIINAFLYERKYLSKISFDNLYITSYFKTIDRQRKDNGKISILPLKKKERKIYTESRSLKMSSIELTRCKTGLAQVLLHAVMCVMLVLFDYLLYYILDLLNRHGDVQFVFTGQSKLNIRIIGDGLVALLFRTLTGDIRVSQTYNSVVDINTCLPKPKDPNFSSLYVYGVLYMAALLLVLLQGYGLRLMHFIAAFFYPEKEHQRVNYLYRKILVKRKVFLKEAKQMILSNAVGSSFDDGHSLCGGIATRFPCRKSRKTCTNCEVSSEDISTCGNEKCGAFYCEECFVEFGKSCPLCTNDEDDEDVYEVFSLREETTMAVKSPDLP</sequence>
<dbReference type="InterPro" id="IPR036028">
    <property type="entry name" value="SH3-like_dom_sf"/>
</dbReference>
<evidence type="ECO:0000313" key="9">
    <source>
        <dbReference type="EMBL" id="KAK6195706.1"/>
    </source>
</evidence>
<organism evidence="9 10">
    <name type="scientific">Patella caerulea</name>
    <name type="common">Rayed Mediterranean limpet</name>
    <dbReference type="NCBI Taxonomy" id="87958"/>
    <lineage>
        <taxon>Eukaryota</taxon>
        <taxon>Metazoa</taxon>
        <taxon>Spiralia</taxon>
        <taxon>Lophotrochozoa</taxon>
        <taxon>Mollusca</taxon>
        <taxon>Gastropoda</taxon>
        <taxon>Patellogastropoda</taxon>
        <taxon>Patelloidea</taxon>
        <taxon>Patellidae</taxon>
        <taxon>Patella</taxon>
    </lineage>
</organism>
<evidence type="ECO:0000313" key="10">
    <source>
        <dbReference type="Proteomes" id="UP001347796"/>
    </source>
</evidence>
<gene>
    <name evidence="9" type="ORF">SNE40_001078</name>
</gene>
<evidence type="ECO:0000259" key="8">
    <source>
        <dbReference type="PROSITE" id="PS50002"/>
    </source>
</evidence>
<dbReference type="InterPro" id="IPR012858">
    <property type="entry name" value="DC_STAMP-like"/>
</dbReference>
<proteinExistence type="predicted"/>
<protein>
    <recommendedName>
        <fullName evidence="8">SH3 domain-containing protein</fullName>
    </recommendedName>
</protein>
<evidence type="ECO:0000256" key="5">
    <source>
        <dbReference type="ARBA" id="ARBA00023136"/>
    </source>
</evidence>
<dbReference type="Proteomes" id="UP001347796">
    <property type="component" value="Unassembled WGS sequence"/>
</dbReference>
<dbReference type="EMBL" id="JAZGQO010000001">
    <property type="protein sequence ID" value="KAK6195706.1"/>
    <property type="molecule type" value="Genomic_DNA"/>
</dbReference>
<feature type="transmembrane region" description="Helical" evidence="7">
    <location>
        <begin position="574"/>
        <end position="595"/>
    </location>
</feature>
<feature type="domain" description="SH3" evidence="8">
    <location>
        <begin position="1"/>
        <end position="58"/>
    </location>
</feature>
<dbReference type="SUPFAM" id="SSF50044">
    <property type="entry name" value="SH3-domain"/>
    <property type="match status" value="1"/>
</dbReference>
<reference evidence="9 10" key="1">
    <citation type="submission" date="2024-01" db="EMBL/GenBank/DDBJ databases">
        <title>The genome of the rayed Mediterranean limpet Patella caerulea (Linnaeus, 1758).</title>
        <authorList>
            <person name="Anh-Thu Weber A."/>
            <person name="Halstead-Nussloch G."/>
        </authorList>
    </citation>
    <scope>NUCLEOTIDE SEQUENCE [LARGE SCALE GENOMIC DNA]</scope>
    <source>
        <strain evidence="9">AATW-2023a</strain>
        <tissue evidence="9">Whole specimen</tissue>
    </source>
</reference>
<dbReference type="InterPro" id="IPR058842">
    <property type="entry name" value="DCST1_C"/>
</dbReference>
<keyword evidence="10" id="KW-1185">Reference proteome</keyword>
<dbReference type="InterPro" id="IPR051856">
    <property type="entry name" value="CSR-E3_Ligase_Protein"/>
</dbReference>
<accession>A0AAN8K6F5</accession>
<keyword evidence="4 7" id="KW-1133">Transmembrane helix</keyword>
<dbReference type="GO" id="GO:0016020">
    <property type="term" value="C:membrane"/>
    <property type="evidence" value="ECO:0007669"/>
    <property type="project" value="UniProtKB-SubCell"/>
</dbReference>
<feature type="transmembrane region" description="Helical" evidence="7">
    <location>
        <begin position="662"/>
        <end position="683"/>
    </location>
</feature>
<evidence type="ECO:0000256" key="3">
    <source>
        <dbReference type="ARBA" id="ARBA00022692"/>
    </source>
</evidence>
<dbReference type="PROSITE" id="PS50002">
    <property type="entry name" value="SH3"/>
    <property type="match status" value="1"/>
</dbReference>